<reference evidence="1" key="1">
    <citation type="submission" date="2021-02" db="EMBL/GenBank/DDBJ databases">
        <title>Genome sequence Cadophora malorum strain M34.</title>
        <authorList>
            <person name="Stefanovic E."/>
            <person name="Vu D."/>
            <person name="Scully C."/>
            <person name="Dijksterhuis J."/>
            <person name="Roader J."/>
            <person name="Houbraken J."/>
        </authorList>
    </citation>
    <scope>NUCLEOTIDE SEQUENCE</scope>
    <source>
        <strain evidence="1">M34</strain>
    </source>
</reference>
<dbReference type="PANTHER" id="PTHR47784">
    <property type="entry name" value="STEROL UPTAKE CONTROL PROTEIN 2"/>
    <property type="match status" value="1"/>
</dbReference>
<dbReference type="PANTHER" id="PTHR47784:SF5">
    <property type="entry name" value="STEROL UPTAKE CONTROL PROTEIN 2"/>
    <property type="match status" value="1"/>
</dbReference>
<dbReference type="OrthoDB" id="5386330at2759"/>
<dbReference type="GO" id="GO:0001228">
    <property type="term" value="F:DNA-binding transcription activator activity, RNA polymerase II-specific"/>
    <property type="evidence" value="ECO:0007669"/>
    <property type="project" value="TreeGrafter"/>
</dbReference>
<evidence type="ECO:0000313" key="2">
    <source>
        <dbReference type="Proteomes" id="UP000664132"/>
    </source>
</evidence>
<evidence type="ECO:0000313" key="1">
    <source>
        <dbReference type="EMBL" id="KAG4422241.1"/>
    </source>
</evidence>
<proteinExistence type="predicted"/>
<keyword evidence="2" id="KW-1185">Reference proteome</keyword>
<sequence length="203" mass="22934">MQSSADPPQQLPAPRAIAAAYVKSMFKTLALVRGVNMIVISTRPWIEHTSIAALVNVDVEQAYHTPLDADVEGIMMSLETRIAEHSESEEMRDEYMSAVERLRQCYPRGDWETIHQGMIMAWPVIVSDGFFMAMVEGRQIAIAILGIWGTMLDLMRDSWWISGKGKMLVDAAYELLPAGWEEIFAWARKRIDPRTAIDSVFDS</sequence>
<gene>
    <name evidence="1" type="ORF">IFR04_004621</name>
</gene>
<dbReference type="AlphaFoldDB" id="A0A8H8BRS9"/>
<name>A0A8H8BRS9_9HELO</name>
<dbReference type="EMBL" id="JAFJYH010000052">
    <property type="protein sequence ID" value="KAG4422241.1"/>
    <property type="molecule type" value="Genomic_DNA"/>
</dbReference>
<comment type="caution">
    <text evidence="1">The sequence shown here is derived from an EMBL/GenBank/DDBJ whole genome shotgun (WGS) entry which is preliminary data.</text>
</comment>
<dbReference type="Proteomes" id="UP000664132">
    <property type="component" value="Unassembled WGS sequence"/>
</dbReference>
<accession>A0A8H8BRS9</accession>
<protein>
    <submittedName>
        <fullName evidence="1">Uncharacterized protein</fullName>
    </submittedName>
</protein>
<dbReference type="InterPro" id="IPR053157">
    <property type="entry name" value="Sterol_Uptake_Regulator"/>
</dbReference>
<organism evidence="1 2">
    <name type="scientific">Cadophora malorum</name>
    <dbReference type="NCBI Taxonomy" id="108018"/>
    <lineage>
        <taxon>Eukaryota</taxon>
        <taxon>Fungi</taxon>
        <taxon>Dikarya</taxon>
        <taxon>Ascomycota</taxon>
        <taxon>Pezizomycotina</taxon>
        <taxon>Leotiomycetes</taxon>
        <taxon>Helotiales</taxon>
        <taxon>Ploettnerulaceae</taxon>
        <taxon>Cadophora</taxon>
    </lineage>
</organism>